<keyword evidence="3" id="KW-1185">Reference proteome</keyword>
<keyword evidence="1" id="KW-0812">Transmembrane</keyword>
<accession>F4BT97</accession>
<dbReference type="RefSeq" id="WP_013717998.1">
    <property type="nucleotide sequence ID" value="NC_015416.1"/>
</dbReference>
<dbReference type="HOGENOM" id="CLU_663263_0_0_2"/>
<keyword evidence="1" id="KW-0472">Membrane</keyword>
<proteinExistence type="predicted"/>
<dbReference type="OrthoDB" id="134269at2157"/>
<dbReference type="Pfam" id="PF08309">
    <property type="entry name" value="LVIVD"/>
    <property type="match status" value="6"/>
</dbReference>
<organism evidence="2 3">
    <name type="scientific">Methanothrix soehngenii (strain ATCC 5969 / DSM 3671 / JCM 10134 / NBRC 103675 / OCM 69 / GP-6)</name>
    <name type="common">Methanosaeta concilii</name>
    <dbReference type="NCBI Taxonomy" id="990316"/>
    <lineage>
        <taxon>Archaea</taxon>
        <taxon>Methanobacteriati</taxon>
        <taxon>Methanobacteriota</taxon>
        <taxon>Stenosarchaea group</taxon>
        <taxon>Methanomicrobia</taxon>
        <taxon>Methanotrichales</taxon>
        <taxon>Methanotrichaceae</taxon>
        <taxon>Methanothrix</taxon>
    </lineage>
</organism>
<evidence type="ECO:0000313" key="2">
    <source>
        <dbReference type="EMBL" id="AEB66936.1"/>
    </source>
</evidence>
<gene>
    <name evidence="2" type="ordered locus">MCON_0007</name>
</gene>
<protein>
    <submittedName>
        <fullName evidence="2">LVIVD repeat family</fullName>
    </submittedName>
</protein>
<dbReference type="PANTHER" id="PTHR47197:SF3">
    <property type="entry name" value="DIHYDRO-HEME D1 DEHYDROGENASE"/>
    <property type="match status" value="1"/>
</dbReference>
<dbReference type="SUPFAM" id="SSF75011">
    <property type="entry name" value="3-carboxy-cis,cis-mucoante lactonizing enzyme"/>
    <property type="match status" value="1"/>
</dbReference>
<dbReference type="GeneID" id="10459825"/>
<dbReference type="InterPro" id="IPR051200">
    <property type="entry name" value="Host-pathogen_enzymatic-act"/>
</dbReference>
<dbReference type="EMBL" id="CP002565">
    <property type="protein sequence ID" value="AEB66936.1"/>
    <property type="molecule type" value="Genomic_DNA"/>
</dbReference>
<name>F4BT97_METSG</name>
<dbReference type="Proteomes" id="UP000007807">
    <property type="component" value="Chromosome"/>
</dbReference>
<feature type="transmembrane region" description="Helical" evidence="1">
    <location>
        <begin position="6"/>
        <end position="24"/>
    </location>
</feature>
<sequence length="414" mass="45350">MTNKWTILVTIFVISVVILFVTIIKSPAGYTFDVASSDDGYVFAVEGDRGMKIFQLDSNRSRLDMVSVLYPPKGLYFRNIKLAGNYAFVASLPNGNDPFVKGELAIINISNPYYPMVSYISDMGSGFGLFIKDSYAYVAAGTEGLHIYEIGDSSAVRIVGKCETPGTAWDVWSSGNYAYIADNENGLAVVDVSNPVLPKYLGQAIWSGMIYLFSMGPESGKYLINGTIEKHILNKFHQNGFSLENGDTIVKNNDSYWAIMENSTKRISIQKESNELNVYLEDPCAEIVRGEGNYVYVAAGPQGLIVIDVSNPFRPEVISQFRSGNNACAEGLAIRDNILYLANGNHEDSKDNGLLVIDMSNPSNPKLIGKCPFSGWVEGVTLFEDMAIVANTDRGVAIIDVSDVRDPLFVCRGS</sequence>
<evidence type="ECO:0000256" key="1">
    <source>
        <dbReference type="SAM" id="Phobius"/>
    </source>
</evidence>
<evidence type="ECO:0000313" key="3">
    <source>
        <dbReference type="Proteomes" id="UP000007807"/>
    </source>
</evidence>
<keyword evidence="1" id="KW-1133">Transmembrane helix</keyword>
<reference evidence="2 3" key="1">
    <citation type="journal article" date="2011" name="J. Bacteriol.">
        <title>Complete genome sequence of Methanosaeta concilii, a specialist in aceticlastic methanogenesis.</title>
        <authorList>
            <person name="Barber R.D."/>
            <person name="Zhang L."/>
            <person name="Harnack M."/>
            <person name="Olson M.V."/>
            <person name="Kaul R."/>
            <person name="Ingram-Smith C."/>
            <person name="Smith K.S."/>
        </authorList>
    </citation>
    <scope>NUCLEOTIDE SEQUENCE [LARGE SCALE GENOMIC DNA]</scope>
    <source>
        <strain evidence="3">ATCC 5969 / DSM 3671 / JCM 10134 / NBRC 103675 / OCM 69 / GP-6</strain>
    </source>
</reference>
<dbReference type="InParanoid" id="F4BT97"/>
<dbReference type="PANTHER" id="PTHR47197">
    <property type="entry name" value="PROTEIN NIRF"/>
    <property type="match status" value="1"/>
</dbReference>
<dbReference type="AlphaFoldDB" id="F4BT97"/>
<dbReference type="KEGG" id="mcj:MCON_0007"/>
<dbReference type="InterPro" id="IPR013211">
    <property type="entry name" value="LVIVD"/>
</dbReference>